<reference evidence="2" key="1">
    <citation type="journal article" date="2016" name="Sci. Rep.">
        <title>Diversity of antibiotic-resistance genes in Canadian isolates of Aeromonas salmonicida subsp. salmonicida: dominance of pSN254b and discovery of pAsa8.</title>
        <authorList>
            <person name="Trudel M.V."/>
            <person name="Vincent A.T."/>
            <person name="Attere S.A."/>
            <person name="Labbe M."/>
            <person name="Derome N."/>
            <person name="Culley A.I."/>
            <person name="Charette S.J."/>
        </authorList>
    </citation>
    <scope>NUCLEOTIDE SEQUENCE</scope>
    <source>
        <strain evidence="2">M16474-11</strain>
        <plasmid evidence="2">pAsa8</plasmid>
    </source>
</reference>
<dbReference type="InterPro" id="IPR043964">
    <property type="entry name" value="P-loop_TraG"/>
</dbReference>
<dbReference type="PANTHER" id="PTHR38467">
    <property type="match status" value="1"/>
</dbReference>
<dbReference type="EMBL" id="KX364409">
    <property type="protein sequence ID" value="AOZ60654.1"/>
    <property type="molecule type" value="Genomic_DNA"/>
</dbReference>
<feature type="domain" description="TraG P-loop" evidence="1">
    <location>
        <begin position="470"/>
        <end position="844"/>
    </location>
</feature>
<dbReference type="NCBIfam" id="TIGR02746">
    <property type="entry name" value="TraC-F-type"/>
    <property type="match status" value="1"/>
</dbReference>
<geneLocation type="plasmid" evidence="2">
    <name>pAsa8</name>
</geneLocation>
<dbReference type="InterPro" id="IPR025955">
    <property type="entry name" value="TraC/Conjuga_ATPase"/>
</dbReference>
<proteinExistence type="predicted"/>
<dbReference type="RefSeq" id="WP_084218123.1">
    <property type="nucleotide sequence ID" value="NZ_KX364409.1"/>
</dbReference>
<dbReference type="InterPro" id="IPR053155">
    <property type="entry name" value="F-pilin_assembly_TraC"/>
</dbReference>
<accession>A0A1I9S262</accession>
<keyword evidence="2" id="KW-0614">Plasmid</keyword>
<dbReference type="SUPFAM" id="SSF52540">
    <property type="entry name" value="P-loop containing nucleoside triphosphate hydrolases"/>
    <property type="match status" value="1"/>
</dbReference>
<dbReference type="Pfam" id="PF11130">
    <property type="entry name" value="TraC_F_IV"/>
    <property type="match status" value="1"/>
</dbReference>
<evidence type="ECO:0000313" key="2">
    <source>
        <dbReference type="EMBL" id="AOZ60654.1"/>
    </source>
</evidence>
<dbReference type="PANTHER" id="PTHR38467:SF1">
    <property type="entry name" value="CONJUGATIVE TRANSFER: ASSEMBLY"/>
    <property type="match status" value="1"/>
</dbReference>
<sequence length="882" mass="99522">MRWFDSITESIGNFFTFGDDEMGRATPYHPSTKSFYDGAGIASLISLRSFDSETMMAINSNSYGYVLELAPLNGADEETVRQLAQAYSSMGENVYGQIILEISDKCRDQLDRWANSRTDPNPLIQKMTTERVKHLASGINGSIFPGRTMRLMHHRAFFVWAKAGKPKSTDLEQAVNMRESFQASLEQAGIANRVLGKDSIVSLTSDWISRTRDPYPAQITTDDVTPLNEQATEPDSKLRVKMSNLVLNEGTEDAFDVRVFTVKKRPRLWAQWQNQDLLGSVFQDAMRYTGSVLMVTSFYIPKQDRMIEKATTEALKTTKKAQDTSILAALNPNVRQQAQEWLFVKKHMDDGEKAIKLHQSVIMFAPDGEGNRCEEQAKAIFESAKGWRLKKIRFLSLAYFMTCIPFSAAEGLFDDLDDLGMTRHMMSWNLANLANLQGEWRGQNCEPLMLLLGRRGQLMNINPFKNPDGNFNMSVVGKSGSGKSVTMNYITECVLAAGGRDFTIDIGGSYKYSCELFSGTYIDLDDNLSLNPFSNIGPAKNASPQEQNEYWQEVNSLITSIVASMARQRQDITDTEESILSDVIPFVINKHKQATTFTLIYEEMMLRSEEVGIPETTRAIIYELALTIKPFTKLGPWGQFFERPCNINFDSRYVVLETEKFAQGGARMLQVVMKILMFHVTEKMYLGDRKSPVILKIDEGWKLLEGRDSKFVEDVSRRARKYVGALVTGTQGVDDYFRNPAAAAVFANSDWLFMMSQKKESIAALSKSERVVLDDYQMRLLKSVRRDDERYSEVMIFGPGNINSIGRVTLDRFSIASYSTKGEDYTRVGELKEFYGSMGLGSNDLVMALEHMKLEYLYKAAGHTPHDANKMARDQVLGVKAA</sequence>
<organism evidence="2">
    <name type="scientific">Aeromonas salmonicida subsp. salmonicida</name>
    <dbReference type="NCBI Taxonomy" id="29491"/>
    <lineage>
        <taxon>Bacteria</taxon>
        <taxon>Pseudomonadati</taxon>
        <taxon>Pseudomonadota</taxon>
        <taxon>Gammaproteobacteria</taxon>
        <taxon>Aeromonadales</taxon>
        <taxon>Aeromonadaceae</taxon>
        <taxon>Aeromonas</taxon>
    </lineage>
</organism>
<dbReference type="Gene3D" id="3.40.50.300">
    <property type="entry name" value="P-loop containing nucleotide triphosphate hydrolases"/>
    <property type="match status" value="1"/>
</dbReference>
<dbReference type="Pfam" id="PF19044">
    <property type="entry name" value="P-loop_TraG"/>
    <property type="match status" value="1"/>
</dbReference>
<dbReference type="AlphaFoldDB" id="A0A1I9S262"/>
<dbReference type="InterPro" id="IPR027417">
    <property type="entry name" value="P-loop_NTPase"/>
</dbReference>
<dbReference type="Gene3D" id="1.10.8.730">
    <property type="match status" value="1"/>
</dbReference>
<dbReference type="InterPro" id="IPR014117">
    <property type="entry name" value="TraC-F-type"/>
</dbReference>
<protein>
    <submittedName>
        <fullName evidence="2">IncF plasmid conjugative transfer pilus assembly protein TraC</fullName>
    </submittedName>
</protein>
<evidence type="ECO:0000259" key="1">
    <source>
        <dbReference type="Pfam" id="PF19044"/>
    </source>
</evidence>
<name>A0A1I9S262_AERSS</name>